<dbReference type="AlphaFoldDB" id="A0ABD5DGZ3"/>
<dbReference type="EMBL" id="VMBB01001362">
    <property type="protein sequence ID" value="MDR8264028.1"/>
    <property type="molecule type" value="Genomic_DNA"/>
</dbReference>
<sequence>FLTVCYRPFVSLEKAERKRMKDSQKLKELDGALLEMMEIKSTLDTALSRYGARPLGTFTEGSAVFSSQLAFYEYLLTHQWR</sequence>
<name>A0ABD5DGZ3_ACIBA</name>
<gene>
    <name evidence="1" type="ORF">FPK87_26775</name>
</gene>
<feature type="non-terminal residue" evidence="1">
    <location>
        <position position="81"/>
    </location>
</feature>
<feature type="non-terminal residue" evidence="1">
    <location>
        <position position="1"/>
    </location>
</feature>
<proteinExistence type="predicted"/>
<evidence type="ECO:0000313" key="1">
    <source>
        <dbReference type="EMBL" id="MDR8264028.1"/>
    </source>
</evidence>
<organism evidence="1">
    <name type="scientific">Acinetobacter baumannii</name>
    <dbReference type="NCBI Taxonomy" id="470"/>
    <lineage>
        <taxon>Bacteria</taxon>
        <taxon>Pseudomonadati</taxon>
        <taxon>Pseudomonadota</taxon>
        <taxon>Gammaproteobacteria</taxon>
        <taxon>Moraxellales</taxon>
        <taxon>Moraxellaceae</taxon>
        <taxon>Acinetobacter</taxon>
        <taxon>Acinetobacter calcoaceticus/baumannii complex</taxon>
    </lineage>
</organism>
<reference evidence="1" key="1">
    <citation type="submission" date="2019-07" db="EMBL/GenBank/DDBJ databases">
        <title>Biological characteristics of mucoid Acinetobacter baumannii from a general hospital in China.</title>
        <authorList>
            <person name="Hua X."/>
            <person name="Yu Y."/>
        </authorList>
    </citation>
    <scope>NUCLEOTIDE SEQUENCE [LARGE SCALE GENOMIC DNA]</scope>
    <source>
        <strain evidence="1">N41</strain>
    </source>
</reference>
<protein>
    <submittedName>
        <fullName evidence="1">Type IV secretion system protein VirB4</fullName>
    </submittedName>
</protein>
<comment type="caution">
    <text evidence="1">The sequence shown here is derived from an EMBL/GenBank/DDBJ whole genome shotgun (WGS) entry which is preliminary data.</text>
</comment>
<accession>A0ABD5DGZ3</accession>